<gene>
    <name evidence="1" type="ORF">EVAR_96994_1</name>
</gene>
<organism evidence="1 2">
    <name type="scientific">Eumeta variegata</name>
    <name type="common">Bagworm moth</name>
    <name type="synonym">Eumeta japonica</name>
    <dbReference type="NCBI Taxonomy" id="151549"/>
    <lineage>
        <taxon>Eukaryota</taxon>
        <taxon>Metazoa</taxon>
        <taxon>Ecdysozoa</taxon>
        <taxon>Arthropoda</taxon>
        <taxon>Hexapoda</taxon>
        <taxon>Insecta</taxon>
        <taxon>Pterygota</taxon>
        <taxon>Neoptera</taxon>
        <taxon>Endopterygota</taxon>
        <taxon>Lepidoptera</taxon>
        <taxon>Glossata</taxon>
        <taxon>Ditrysia</taxon>
        <taxon>Tineoidea</taxon>
        <taxon>Psychidae</taxon>
        <taxon>Oiketicinae</taxon>
        <taxon>Eumeta</taxon>
    </lineage>
</organism>
<reference evidence="1 2" key="1">
    <citation type="journal article" date="2019" name="Commun. Biol.">
        <title>The bagworm genome reveals a unique fibroin gene that provides high tensile strength.</title>
        <authorList>
            <person name="Kono N."/>
            <person name="Nakamura H."/>
            <person name="Ohtoshi R."/>
            <person name="Tomita M."/>
            <person name="Numata K."/>
            <person name="Arakawa K."/>
        </authorList>
    </citation>
    <scope>NUCLEOTIDE SEQUENCE [LARGE SCALE GENOMIC DNA]</scope>
</reference>
<name>A0A4C1VEM1_EUMVA</name>
<dbReference type="Proteomes" id="UP000299102">
    <property type="component" value="Unassembled WGS sequence"/>
</dbReference>
<dbReference type="EMBL" id="BGZK01000326">
    <property type="protein sequence ID" value="GBP37000.1"/>
    <property type="molecule type" value="Genomic_DNA"/>
</dbReference>
<keyword evidence="2" id="KW-1185">Reference proteome</keyword>
<proteinExistence type="predicted"/>
<evidence type="ECO:0000313" key="1">
    <source>
        <dbReference type="EMBL" id="GBP37000.1"/>
    </source>
</evidence>
<evidence type="ECO:0000313" key="2">
    <source>
        <dbReference type="Proteomes" id="UP000299102"/>
    </source>
</evidence>
<sequence>MGERRKAFGRPLLVRIRALACKRIHTKSVYCFVVLNDFSGASKGSLPGEAARRPRAPFVVTSREYKQEGRFRSIKTRSLRAPSLFLISGDLSLGLEHYS</sequence>
<protein>
    <submittedName>
        <fullName evidence="1">Uncharacterized protein</fullName>
    </submittedName>
</protein>
<dbReference type="AlphaFoldDB" id="A0A4C1VEM1"/>
<comment type="caution">
    <text evidence="1">The sequence shown here is derived from an EMBL/GenBank/DDBJ whole genome shotgun (WGS) entry which is preliminary data.</text>
</comment>
<accession>A0A4C1VEM1</accession>